<dbReference type="GeneID" id="63935293"/>
<evidence type="ECO:0000256" key="1">
    <source>
        <dbReference type="SAM" id="Phobius"/>
    </source>
</evidence>
<feature type="transmembrane region" description="Helical" evidence="1">
    <location>
        <begin position="55"/>
        <end position="75"/>
    </location>
</feature>
<gene>
    <name evidence="2" type="ORF">NCTC11807_00152</name>
</gene>
<keyword evidence="1" id="KW-0472">Membrane</keyword>
<sequence length="79" mass="9420">MVQDKYSLNETTEDDNRKGLNGYYKTDLDLEIEKELLESNDNEETKKDKLVKRRIRIISMIPLVLAIILTLIRMIRMFM</sequence>
<evidence type="ECO:0000313" key="2">
    <source>
        <dbReference type="EMBL" id="SUM67257.1"/>
    </source>
</evidence>
<keyword evidence="3" id="KW-1185">Reference proteome</keyword>
<evidence type="ECO:0000313" key="3">
    <source>
        <dbReference type="Proteomes" id="UP000255425"/>
    </source>
</evidence>
<dbReference type="Proteomes" id="UP000255425">
    <property type="component" value="Unassembled WGS sequence"/>
</dbReference>
<proteinExistence type="predicted"/>
<dbReference type="RefSeq" id="WP_115312498.1">
    <property type="nucleotide sequence ID" value="NZ_CP066042.1"/>
</dbReference>
<dbReference type="AlphaFoldDB" id="A0A380GZ42"/>
<keyword evidence="1" id="KW-0812">Transmembrane</keyword>
<protein>
    <submittedName>
        <fullName evidence="2">Membrane protein</fullName>
    </submittedName>
</protein>
<dbReference type="EMBL" id="UHDZ01000001">
    <property type="protein sequence ID" value="SUM67257.1"/>
    <property type="molecule type" value="Genomic_DNA"/>
</dbReference>
<reference evidence="2 3" key="1">
    <citation type="submission" date="2018-06" db="EMBL/GenBank/DDBJ databases">
        <authorList>
            <consortium name="Pathogen Informatics"/>
            <person name="Doyle S."/>
        </authorList>
    </citation>
    <scope>NUCLEOTIDE SEQUENCE [LARGE SCALE GENOMIC DNA]</scope>
    <source>
        <strain evidence="2 3">NCTC11807</strain>
    </source>
</reference>
<organism evidence="2 3">
    <name type="scientific">Staphylococcus saccharolyticus</name>
    <dbReference type="NCBI Taxonomy" id="33028"/>
    <lineage>
        <taxon>Bacteria</taxon>
        <taxon>Bacillati</taxon>
        <taxon>Bacillota</taxon>
        <taxon>Bacilli</taxon>
        <taxon>Bacillales</taxon>
        <taxon>Staphylococcaceae</taxon>
        <taxon>Staphylococcus</taxon>
    </lineage>
</organism>
<keyword evidence="1" id="KW-1133">Transmembrane helix</keyword>
<name>A0A380GZ42_9STAP</name>
<accession>A0A380GZ42</accession>